<dbReference type="GO" id="GO:0016491">
    <property type="term" value="F:oxidoreductase activity"/>
    <property type="evidence" value="ECO:0007669"/>
    <property type="project" value="UniProtKB-KW"/>
</dbReference>
<dbReference type="OrthoDB" id="9974981at2759"/>
<feature type="domain" description="NmrA-like" evidence="4">
    <location>
        <begin position="69"/>
        <end position="301"/>
    </location>
</feature>
<dbReference type="PANTHER" id="PTHR47706:SF4">
    <property type="entry name" value="NMRA-LIKE DOMAIN-CONTAINING PROTEIN"/>
    <property type="match status" value="1"/>
</dbReference>
<evidence type="ECO:0000313" key="5">
    <source>
        <dbReference type="EMBL" id="TFY66336.1"/>
    </source>
</evidence>
<dbReference type="Proteomes" id="UP000298327">
    <property type="component" value="Unassembled WGS sequence"/>
</dbReference>
<dbReference type="Pfam" id="PF05368">
    <property type="entry name" value="NmrA"/>
    <property type="match status" value="1"/>
</dbReference>
<gene>
    <name evidence="5" type="ORF">EVG20_g4762</name>
</gene>
<keyword evidence="6" id="KW-1185">Reference proteome</keyword>
<dbReference type="SUPFAM" id="SSF51735">
    <property type="entry name" value="NAD(P)-binding Rossmann-fold domains"/>
    <property type="match status" value="1"/>
</dbReference>
<organism evidence="5 6">
    <name type="scientific">Dentipellis fragilis</name>
    <dbReference type="NCBI Taxonomy" id="205917"/>
    <lineage>
        <taxon>Eukaryota</taxon>
        <taxon>Fungi</taxon>
        <taxon>Dikarya</taxon>
        <taxon>Basidiomycota</taxon>
        <taxon>Agaricomycotina</taxon>
        <taxon>Agaricomycetes</taxon>
        <taxon>Russulales</taxon>
        <taxon>Hericiaceae</taxon>
        <taxon>Dentipellis</taxon>
    </lineage>
</organism>
<sequence>MLLAIESPPGGVAQWGASDVILSAPADPDRTLYDPGLQQTKGSYPVLSLQPPSKSRNNMTPFKSFAIAGIGSVGAPIAEELLKQKAAGNAREVVLLTRSCTQSSNNKTLERLASHGARVAEVDYTSEQSIISVLHGVTVVISTVSHMQLDIQPILATAAKKAGVRLFVPSEYGDPTDIAETGVLKIKRDFHTKLRELDLPYLLTFTGPLTDFILVPYFHIDFEKGTATVGGDGNAVNSFTYIPDLARFIAYVLTHLTPEQLYWKTLRIEGDRISFNEIFKQYTAKTGKKITVSYQTLPELEAALKANPYDVASFLSSEWAQGRGLVGKPEELSNGLYPAWNPKKVIDVITQ</sequence>
<keyword evidence="3" id="KW-0560">Oxidoreductase</keyword>
<evidence type="ECO:0000256" key="3">
    <source>
        <dbReference type="ARBA" id="ARBA00023002"/>
    </source>
</evidence>
<evidence type="ECO:0000256" key="1">
    <source>
        <dbReference type="ARBA" id="ARBA00005725"/>
    </source>
</evidence>
<proteinExistence type="inferred from homology"/>
<dbReference type="InterPro" id="IPR008030">
    <property type="entry name" value="NmrA-like"/>
</dbReference>
<evidence type="ECO:0000256" key="2">
    <source>
        <dbReference type="ARBA" id="ARBA00022857"/>
    </source>
</evidence>
<dbReference type="AlphaFoldDB" id="A0A4Y9YUT7"/>
<reference evidence="5 6" key="1">
    <citation type="submission" date="2019-02" db="EMBL/GenBank/DDBJ databases">
        <title>Genome sequencing of the rare red list fungi Dentipellis fragilis.</title>
        <authorList>
            <person name="Buettner E."/>
            <person name="Kellner H."/>
        </authorList>
    </citation>
    <scope>NUCLEOTIDE SEQUENCE [LARGE SCALE GENOMIC DNA]</scope>
    <source>
        <strain evidence="5 6">DSM 105465</strain>
    </source>
</reference>
<name>A0A4Y9YUT7_9AGAM</name>
<dbReference type="EMBL" id="SEOQ01000257">
    <property type="protein sequence ID" value="TFY66336.1"/>
    <property type="molecule type" value="Genomic_DNA"/>
</dbReference>
<dbReference type="InterPro" id="IPR036291">
    <property type="entry name" value="NAD(P)-bd_dom_sf"/>
</dbReference>
<dbReference type="STRING" id="205917.A0A4Y9YUT7"/>
<comment type="similarity">
    <text evidence="1">Belongs to the NmrA-type oxidoreductase family. Isoflavone reductase subfamily.</text>
</comment>
<keyword evidence="2" id="KW-0521">NADP</keyword>
<dbReference type="InterPro" id="IPR051609">
    <property type="entry name" value="NmrA/Isoflavone_reductase-like"/>
</dbReference>
<protein>
    <recommendedName>
        <fullName evidence="4">NmrA-like domain-containing protein</fullName>
    </recommendedName>
</protein>
<dbReference type="Gene3D" id="3.90.25.10">
    <property type="entry name" value="UDP-galactose 4-epimerase, domain 1"/>
    <property type="match status" value="1"/>
</dbReference>
<accession>A0A4Y9YUT7</accession>
<evidence type="ECO:0000259" key="4">
    <source>
        <dbReference type="Pfam" id="PF05368"/>
    </source>
</evidence>
<comment type="caution">
    <text evidence="5">The sequence shown here is derived from an EMBL/GenBank/DDBJ whole genome shotgun (WGS) entry which is preliminary data.</text>
</comment>
<evidence type="ECO:0000313" key="6">
    <source>
        <dbReference type="Proteomes" id="UP000298327"/>
    </source>
</evidence>
<dbReference type="PANTHER" id="PTHR47706">
    <property type="entry name" value="NMRA-LIKE FAMILY PROTEIN"/>
    <property type="match status" value="1"/>
</dbReference>
<dbReference type="Gene3D" id="3.40.50.720">
    <property type="entry name" value="NAD(P)-binding Rossmann-like Domain"/>
    <property type="match status" value="1"/>
</dbReference>